<evidence type="ECO:0000256" key="4">
    <source>
        <dbReference type="ARBA" id="ARBA00022475"/>
    </source>
</evidence>
<dbReference type="PANTHER" id="PTHR30333">
    <property type="entry name" value="CYTOCHROME C-TYPE PROTEIN"/>
    <property type="match status" value="1"/>
</dbReference>
<dbReference type="InterPro" id="IPR005126">
    <property type="entry name" value="NapC/NirT_cyt_c_N"/>
</dbReference>
<evidence type="ECO:0000256" key="9">
    <source>
        <dbReference type="ARBA" id="ARBA00022989"/>
    </source>
</evidence>
<dbReference type="GO" id="GO:0009061">
    <property type="term" value="P:anaerobic respiration"/>
    <property type="evidence" value="ECO:0007669"/>
    <property type="project" value="TreeGrafter"/>
</dbReference>
<organism evidence="15 16">
    <name type="scientific">Sphaerotilus hippei</name>
    <dbReference type="NCBI Taxonomy" id="744406"/>
    <lineage>
        <taxon>Bacteria</taxon>
        <taxon>Pseudomonadati</taxon>
        <taxon>Pseudomonadota</taxon>
        <taxon>Betaproteobacteria</taxon>
        <taxon>Burkholderiales</taxon>
        <taxon>Sphaerotilaceae</taxon>
        <taxon>Sphaerotilus</taxon>
    </lineage>
</organism>
<keyword evidence="11 13" id="KW-0472">Membrane</keyword>
<evidence type="ECO:0000256" key="13">
    <source>
        <dbReference type="SAM" id="Phobius"/>
    </source>
</evidence>
<dbReference type="InterPro" id="IPR036280">
    <property type="entry name" value="Multihaem_cyt_sf"/>
</dbReference>
<feature type="region of interest" description="Disordered" evidence="12">
    <location>
        <begin position="205"/>
        <end position="232"/>
    </location>
</feature>
<keyword evidence="3" id="KW-0813">Transport</keyword>
<dbReference type="InterPro" id="IPR051174">
    <property type="entry name" value="Cytochrome_c-type_ET"/>
</dbReference>
<keyword evidence="7" id="KW-0479">Metal-binding</keyword>
<evidence type="ECO:0000256" key="2">
    <source>
        <dbReference type="ARBA" id="ARBA00007395"/>
    </source>
</evidence>
<gene>
    <name evidence="15" type="ORF">C7444_12036</name>
</gene>
<dbReference type="SUPFAM" id="SSF48695">
    <property type="entry name" value="Multiheme cytochromes"/>
    <property type="match status" value="1"/>
</dbReference>
<sequence length="232" mass="26223">MSDDQHKEAAAPAARPGLIRRVLAAVMTRRFAILSSAFVAGILFWGGFNTAMEWTNREEFCISCHEMKDNVYAEYRNTIHYQNRTGVRATCPDCHVPKEWGHKMIRKIQASNEVLHKILGTIDTPEKFNAKRAELAQHEWDRMKRTDSRECRNCHHFESMDYAEQNQRSSATHQQAFNEGKTCIDCHKGIAHTLPSVEQHIGAPKVAPADPTSPGVVNPREEAVRAERAASS</sequence>
<reference evidence="15 16" key="1">
    <citation type="submission" date="2018-05" db="EMBL/GenBank/DDBJ databases">
        <title>Genomic Encyclopedia of Type Strains, Phase IV (KMG-IV): sequencing the most valuable type-strain genomes for metagenomic binning, comparative biology and taxonomic classification.</title>
        <authorList>
            <person name="Goeker M."/>
        </authorList>
    </citation>
    <scope>NUCLEOTIDE SEQUENCE [LARGE SCALE GENOMIC DNA]</scope>
    <source>
        <strain evidence="15 16">DSM 566</strain>
    </source>
</reference>
<keyword evidence="8" id="KW-0249">Electron transport</keyword>
<evidence type="ECO:0000256" key="1">
    <source>
        <dbReference type="ARBA" id="ARBA00004162"/>
    </source>
</evidence>
<dbReference type="FunFam" id="1.10.3820.10:FF:000001">
    <property type="entry name" value="Cytochrome c-type protein"/>
    <property type="match status" value="1"/>
</dbReference>
<evidence type="ECO:0000313" key="15">
    <source>
        <dbReference type="EMBL" id="PXW93384.1"/>
    </source>
</evidence>
<keyword evidence="9 13" id="KW-1133">Transmembrane helix</keyword>
<protein>
    <submittedName>
        <fullName evidence="15">Periplasmic nitrate reductase subunit NapC</fullName>
    </submittedName>
</protein>
<dbReference type="PANTHER" id="PTHR30333:SF1">
    <property type="entry name" value="CYTOCHROME C-TYPE PROTEIN NAPC"/>
    <property type="match status" value="1"/>
</dbReference>
<keyword evidence="16" id="KW-1185">Reference proteome</keyword>
<evidence type="ECO:0000256" key="12">
    <source>
        <dbReference type="SAM" id="MobiDB-lite"/>
    </source>
</evidence>
<comment type="subcellular location">
    <subcellularLocation>
        <location evidence="1">Cell membrane</location>
        <topology evidence="1">Single-pass membrane protein</topology>
    </subcellularLocation>
</comment>
<keyword evidence="5" id="KW-0349">Heme</keyword>
<evidence type="ECO:0000256" key="7">
    <source>
        <dbReference type="ARBA" id="ARBA00022723"/>
    </source>
</evidence>
<keyword evidence="4" id="KW-1003">Cell membrane</keyword>
<comment type="caution">
    <text evidence="15">The sequence shown here is derived from an EMBL/GenBank/DDBJ whole genome shotgun (WGS) entry which is preliminary data.</text>
</comment>
<feature type="transmembrane region" description="Helical" evidence="13">
    <location>
        <begin position="31"/>
        <end position="48"/>
    </location>
</feature>
<dbReference type="EMBL" id="QJJS01000020">
    <property type="protein sequence ID" value="PXW93384.1"/>
    <property type="molecule type" value="Genomic_DNA"/>
</dbReference>
<keyword evidence="6 13" id="KW-0812">Transmembrane</keyword>
<dbReference type="Gene3D" id="1.10.3820.10">
    <property type="entry name" value="Di-heme elbow motif domain"/>
    <property type="match status" value="1"/>
</dbReference>
<name>A0A318GZM4_9BURK</name>
<dbReference type="GO" id="GO:0046872">
    <property type="term" value="F:metal ion binding"/>
    <property type="evidence" value="ECO:0007669"/>
    <property type="project" value="UniProtKB-KW"/>
</dbReference>
<evidence type="ECO:0000256" key="11">
    <source>
        <dbReference type="ARBA" id="ARBA00023136"/>
    </source>
</evidence>
<dbReference type="InterPro" id="IPR038266">
    <property type="entry name" value="NapC/NirT_cytc_sf"/>
</dbReference>
<evidence type="ECO:0000256" key="5">
    <source>
        <dbReference type="ARBA" id="ARBA00022617"/>
    </source>
</evidence>
<evidence type="ECO:0000256" key="3">
    <source>
        <dbReference type="ARBA" id="ARBA00022448"/>
    </source>
</evidence>
<keyword evidence="10" id="KW-0408">Iron</keyword>
<evidence type="ECO:0000256" key="10">
    <source>
        <dbReference type="ARBA" id="ARBA00023004"/>
    </source>
</evidence>
<dbReference type="Proteomes" id="UP000247811">
    <property type="component" value="Unassembled WGS sequence"/>
</dbReference>
<feature type="domain" description="NapC/NirT cytochrome c N-terminal" evidence="14">
    <location>
        <begin position="31"/>
        <end position="196"/>
    </location>
</feature>
<evidence type="ECO:0000256" key="6">
    <source>
        <dbReference type="ARBA" id="ARBA00022692"/>
    </source>
</evidence>
<dbReference type="OrthoDB" id="9782159at2"/>
<proteinExistence type="inferred from homology"/>
<dbReference type="GO" id="GO:0005886">
    <property type="term" value="C:plasma membrane"/>
    <property type="evidence" value="ECO:0007669"/>
    <property type="project" value="UniProtKB-SubCell"/>
</dbReference>
<evidence type="ECO:0000256" key="8">
    <source>
        <dbReference type="ARBA" id="ARBA00022982"/>
    </source>
</evidence>
<dbReference type="Pfam" id="PF03264">
    <property type="entry name" value="Cytochrom_NNT"/>
    <property type="match status" value="1"/>
</dbReference>
<accession>A0A318GZM4</accession>
<evidence type="ECO:0000259" key="14">
    <source>
        <dbReference type="Pfam" id="PF03264"/>
    </source>
</evidence>
<comment type="similarity">
    <text evidence="2">Belongs to the NapC/NirT/NrfH family.</text>
</comment>
<dbReference type="AlphaFoldDB" id="A0A318GZM4"/>
<evidence type="ECO:0000313" key="16">
    <source>
        <dbReference type="Proteomes" id="UP000247811"/>
    </source>
</evidence>
<feature type="compositionally biased region" description="Basic and acidic residues" evidence="12">
    <location>
        <begin position="219"/>
        <end position="232"/>
    </location>
</feature>
<dbReference type="GO" id="GO:0009055">
    <property type="term" value="F:electron transfer activity"/>
    <property type="evidence" value="ECO:0007669"/>
    <property type="project" value="TreeGrafter"/>
</dbReference>